<dbReference type="EMBL" id="LAZR01062152">
    <property type="protein sequence ID" value="KKK62112.1"/>
    <property type="molecule type" value="Genomic_DNA"/>
</dbReference>
<protein>
    <submittedName>
        <fullName evidence="1">Uncharacterized protein</fullName>
    </submittedName>
</protein>
<feature type="non-terminal residue" evidence="1">
    <location>
        <position position="273"/>
    </location>
</feature>
<name>A0A0F8WZ12_9ZZZZ</name>
<comment type="caution">
    <text evidence="1">The sequence shown here is derived from an EMBL/GenBank/DDBJ whole genome shotgun (WGS) entry which is preliminary data.</text>
</comment>
<proteinExistence type="predicted"/>
<reference evidence="1" key="1">
    <citation type="journal article" date="2015" name="Nature">
        <title>Complex archaea that bridge the gap between prokaryotes and eukaryotes.</title>
        <authorList>
            <person name="Spang A."/>
            <person name="Saw J.H."/>
            <person name="Jorgensen S.L."/>
            <person name="Zaremba-Niedzwiedzka K."/>
            <person name="Martijn J."/>
            <person name="Lind A.E."/>
            <person name="van Eijk R."/>
            <person name="Schleper C."/>
            <person name="Guy L."/>
            <person name="Ettema T.J."/>
        </authorList>
    </citation>
    <scope>NUCLEOTIDE SEQUENCE</scope>
</reference>
<dbReference type="AlphaFoldDB" id="A0A0F8WZ12"/>
<gene>
    <name evidence="1" type="ORF">LCGC14_3007580</name>
</gene>
<organism evidence="1">
    <name type="scientific">marine sediment metagenome</name>
    <dbReference type="NCBI Taxonomy" id="412755"/>
    <lineage>
        <taxon>unclassified sequences</taxon>
        <taxon>metagenomes</taxon>
        <taxon>ecological metagenomes</taxon>
    </lineage>
</organism>
<evidence type="ECO:0000313" key="1">
    <source>
        <dbReference type="EMBL" id="KKK62112.1"/>
    </source>
</evidence>
<accession>A0A0F8WZ12</accession>
<sequence length="273" mass="29198">MAGTFENFNDTPDQISNEGQEVSLLFTRTSDTTGRVSWNIPPPFGGCTADEQAYNGIIITVDTKAFNPNQIPEDGSAFTADPTVDSDLHTGSTLGDALVVGAFYDDKLSTFVDVTDLDPDISFFFSGHAVDNVLQYHSEGVHAYSLPYGQADKESTSGFQIIELINQNQDVFNDEKQGAASTDLTGLDPGVYEFQIGIDGQIIELPAAGTIGIGGSIAGQFVGGLNTVTIDAANAQTYGELVDDIRSKIERFDDPTESASIPNLNELFLDTSE</sequence>